<dbReference type="EC" id="2.4.1.17" evidence="5"/>
<dbReference type="AlphaFoldDB" id="A0A7H9SPD5"/>
<dbReference type="InterPro" id="IPR002213">
    <property type="entry name" value="UDP_glucos_trans"/>
</dbReference>
<comment type="catalytic activity">
    <reaction evidence="5">
        <text>glucuronate acceptor + UDP-alpha-D-glucuronate = acceptor beta-D-glucuronoside + UDP + H(+)</text>
        <dbReference type="Rhea" id="RHEA:21032"/>
        <dbReference type="ChEBI" id="CHEBI:15378"/>
        <dbReference type="ChEBI" id="CHEBI:58052"/>
        <dbReference type="ChEBI" id="CHEBI:58223"/>
        <dbReference type="ChEBI" id="CHEBI:132367"/>
        <dbReference type="ChEBI" id="CHEBI:132368"/>
        <dbReference type="EC" id="2.4.1.17"/>
    </reaction>
</comment>
<protein>
    <recommendedName>
        <fullName evidence="5">UDP-glucuronosyltransferase</fullName>
        <ecNumber evidence="5">2.4.1.17</ecNumber>
    </recommendedName>
</protein>
<dbReference type="Pfam" id="PF00201">
    <property type="entry name" value="UDPGT"/>
    <property type="match status" value="1"/>
</dbReference>
<dbReference type="CDD" id="cd03784">
    <property type="entry name" value="GT1_Gtf-like"/>
    <property type="match status" value="1"/>
</dbReference>
<evidence type="ECO:0000256" key="2">
    <source>
        <dbReference type="ARBA" id="ARBA00022676"/>
    </source>
</evidence>
<comment type="subcellular location">
    <subcellularLocation>
        <location evidence="5">Membrane</location>
        <topology evidence="5">Single-pass membrane protein</topology>
    </subcellularLocation>
</comment>
<evidence type="ECO:0000256" key="5">
    <source>
        <dbReference type="RuleBase" id="RU362059"/>
    </source>
</evidence>
<accession>A0A7H9SPD5</accession>
<sequence length="451" mass="51638">MANQQKSIFICALPGTGHLNPILRVSAELVGRKHRVIVFCDDMFQKIIEKSGAEYRPYSVKFTLPSQINHQDVDDTHGMLLFFFRSVQVAYEDVGYMLEQVNTERPDLIIYDQFSFTTKYLFKLMEKNYQDKASPLRPPKSICFYTCFAMRPSIYPDHCHSKRLLVTDYWSNSLSYSVFNEQVKLCHKYKIEAENPFELAYNYTTNINIISCFPELQPESEKFDSSFKFVGCCLSNESQNFETNDKQLGDILQSFEPINPNYQMSEFSKQLVYASLGTLFNHKVCVFEKIIESVKILNDSSVEIMVLISCGKTSLEYLAEKVKNGYNIPDNVALFEFVPQIEILKRASLFITHAGMNSSSEAVHYGVPVICIPIKADQPLCAIRLADDLKLGVRLDADKFGCQELFEAIKLVLTDSSFRQRAVDFSKISRKYDGTLKTADIVQSVLSNEFY</sequence>
<dbReference type="GO" id="GO:0015020">
    <property type="term" value="F:glucuronosyltransferase activity"/>
    <property type="evidence" value="ECO:0007669"/>
    <property type="project" value="UniProtKB-EC"/>
</dbReference>
<keyword evidence="3 4" id="KW-0808">Transferase</keyword>
<reference evidence="6" key="2">
    <citation type="submission" date="2020-05" db="EMBL/GenBank/DDBJ databases">
        <authorList>
            <person name="Kang H.-M."/>
            <person name="Kim M.-S."/>
            <person name="Lee J.-S."/>
        </authorList>
    </citation>
    <scope>NUCLEOTIDE SEQUENCE</scope>
</reference>
<dbReference type="InterPro" id="IPR050271">
    <property type="entry name" value="UDP-glycosyltransferase"/>
</dbReference>
<dbReference type="PROSITE" id="PS00375">
    <property type="entry name" value="UDPGT"/>
    <property type="match status" value="1"/>
</dbReference>
<comment type="similarity">
    <text evidence="1 4">Belongs to the UDP-glycosyltransferase family.</text>
</comment>
<evidence type="ECO:0000256" key="4">
    <source>
        <dbReference type="RuleBase" id="RU003718"/>
    </source>
</evidence>
<dbReference type="PANTHER" id="PTHR48043">
    <property type="entry name" value="EG:EG0003.4 PROTEIN-RELATED"/>
    <property type="match status" value="1"/>
</dbReference>
<dbReference type="InterPro" id="IPR035595">
    <property type="entry name" value="UDP_glycos_trans_CS"/>
</dbReference>
<dbReference type="GO" id="GO:0016020">
    <property type="term" value="C:membrane"/>
    <property type="evidence" value="ECO:0007669"/>
    <property type="project" value="UniProtKB-SubCell"/>
</dbReference>
<organism evidence="6">
    <name type="scientific">Brachionus plicatilis</name>
    <name type="common">Marine rotifer</name>
    <name type="synonym">Brachionus muelleri</name>
    <dbReference type="NCBI Taxonomy" id="10195"/>
    <lineage>
        <taxon>Eukaryota</taxon>
        <taxon>Metazoa</taxon>
        <taxon>Spiralia</taxon>
        <taxon>Gnathifera</taxon>
        <taxon>Rotifera</taxon>
        <taxon>Eurotatoria</taxon>
        <taxon>Monogononta</taxon>
        <taxon>Pseudotrocha</taxon>
        <taxon>Ploima</taxon>
        <taxon>Brachionidae</taxon>
        <taxon>Brachionus</taxon>
    </lineage>
</organism>
<dbReference type="Gene3D" id="3.40.50.2000">
    <property type="entry name" value="Glycogen Phosphorylase B"/>
    <property type="match status" value="2"/>
</dbReference>
<dbReference type="PANTHER" id="PTHR48043:SF145">
    <property type="entry name" value="FI06409P-RELATED"/>
    <property type="match status" value="1"/>
</dbReference>
<keyword evidence="2 4" id="KW-0328">Glycosyltransferase</keyword>
<evidence type="ECO:0000313" key="6">
    <source>
        <dbReference type="EMBL" id="QNH67993.1"/>
    </source>
</evidence>
<proteinExistence type="evidence at transcript level"/>
<evidence type="ECO:0000256" key="1">
    <source>
        <dbReference type="ARBA" id="ARBA00009995"/>
    </source>
</evidence>
<dbReference type="EMBL" id="MT524938">
    <property type="protein sequence ID" value="QNH67993.1"/>
    <property type="molecule type" value="mRNA"/>
</dbReference>
<evidence type="ECO:0000256" key="3">
    <source>
        <dbReference type="ARBA" id="ARBA00022679"/>
    </source>
</evidence>
<name>A0A7H9SPD5_BRAPC</name>
<reference evidence="6" key="1">
    <citation type="journal article" date="2020" name="Comp. Biochem. Physiol. Part D Genomics Proteomics">
        <title>The genome of the marine monogonont rotifer Brachionus rotundiformis and insight into species-specific detoxification components in Brachionus spp.</title>
        <authorList>
            <person name="Kang H.M."/>
            <person name="Kim M.S."/>
            <person name="Choi B.S."/>
            <person name="Kim D.H."/>
            <person name="Kim H.J."/>
            <person name="Hwang U.K."/>
            <person name="Hagiwara A."/>
            <person name="Lee J.S."/>
        </authorList>
    </citation>
    <scope>NUCLEOTIDE SEQUENCE</scope>
</reference>
<dbReference type="SUPFAM" id="SSF53756">
    <property type="entry name" value="UDP-Glycosyltransferase/glycogen phosphorylase"/>
    <property type="match status" value="1"/>
</dbReference>